<dbReference type="GO" id="GO:0004519">
    <property type="term" value="F:endonuclease activity"/>
    <property type="evidence" value="ECO:0007669"/>
    <property type="project" value="UniProtKB-KW"/>
</dbReference>
<evidence type="ECO:0000313" key="2">
    <source>
        <dbReference type="EMBL" id="MEK0184812.1"/>
    </source>
</evidence>
<protein>
    <submittedName>
        <fullName evidence="2">HNH endonuclease signature motif containing protein</fullName>
        <ecNumber evidence="2">3.1.-.-</ecNumber>
    </submittedName>
</protein>
<dbReference type="Proteomes" id="UP001384579">
    <property type="component" value="Unassembled WGS sequence"/>
</dbReference>
<feature type="domain" description="HNH nuclease" evidence="1">
    <location>
        <begin position="81"/>
        <end position="119"/>
    </location>
</feature>
<evidence type="ECO:0000259" key="1">
    <source>
        <dbReference type="Pfam" id="PF13392"/>
    </source>
</evidence>
<keyword evidence="2" id="KW-0540">Nuclease</keyword>
<keyword evidence="2" id="KW-0255">Endonuclease</keyword>
<dbReference type="Pfam" id="PF13392">
    <property type="entry name" value="HNH_3"/>
    <property type="match status" value="1"/>
</dbReference>
<dbReference type="InterPro" id="IPR003615">
    <property type="entry name" value="HNH_nuc"/>
</dbReference>
<evidence type="ECO:0000313" key="3">
    <source>
        <dbReference type="Proteomes" id="UP001384579"/>
    </source>
</evidence>
<dbReference type="EMBL" id="JBBLXS010000075">
    <property type="protein sequence ID" value="MEK0184812.1"/>
    <property type="molecule type" value="Genomic_DNA"/>
</dbReference>
<dbReference type="InterPro" id="IPR044925">
    <property type="entry name" value="His-Me_finger_sf"/>
</dbReference>
<dbReference type="GO" id="GO:0016787">
    <property type="term" value="F:hydrolase activity"/>
    <property type="evidence" value="ECO:0007669"/>
    <property type="project" value="UniProtKB-KW"/>
</dbReference>
<keyword evidence="3" id="KW-1185">Reference proteome</keyword>
<proteinExistence type="predicted"/>
<name>A0ABU8YKC5_9CYAN</name>
<dbReference type="Gene3D" id="3.90.75.20">
    <property type="match status" value="1"/>
</dbReference>
<organism evidence="2 3">
    <name type="scientific">Microcoleus anatoxicus PTRS2</name>
    <dbReference type="NCBI Taxonomy" id="2705321"/>
    <lineage>
        <taxon>Bacteria</taxon>
        <taxon>Bacillati</taxon>
        <taxon>Cyanobacteriota</taxon>
        <taxon>Cyanophyceae</taxon>
        <taxon>Oscillatoriophycideae</taxon>
        <taxon>Oscillatoriales</taxon>
        <taxon>Microcoleaceae</taxon>
        <taxon>Microcoleus</taxon>
        <taxon>Microcoleus anatoxicus</taxon>
    </lineage>
</organism>
<comment type="caution">
    <text evidence="2">The sequence shown here is derived from an EMBL/GenBank/DDBJ whole genome shotgun (WGS) entry which is preliminary data.</text>
</comment>
<dbReference type="RefSeq" id="WP_340541362.1">
    <property type="nucleotide sequence ID" value="NZ_JBBLXS010000075.1"/>
</dbReference>
<dbReference type="SUPFAM" id="SSF54060">
    <property type="entry name" value="His-Me finger endonucleases"/>
    <property type="match status" value="1"/>
</dbReference>
<keyword evidence="2" id="KW-0378">Hydrolase</keyword>
<reference evidence="2 3" key="1">
    <citation type="journal article" date="2020" name="Harmful Algae">
        <title>Molecular and morphological characterization of a novel dihydroanatoxin-a producing Microcoleus species (cyanobacteria) from the Russian River, California, USA.</title>
        <authorList>
            <person name="Conklin K.Y."/>
            <person name="Stancheva R."/>
            <person name="Otten T.G."/>
            <person name="Fadness R."/>
            <person name="Boyer G.L."/>
            <person name="Read B."/>
            <person name="Zhang X."/>
            <person name="Sheath R.G."/>
        </authorList>
    </citation>
    <scope>NUCLEOTIDE SEQUENCE [LARGE SCALE GENOMIC DNA]</scope>
    <source>
        <strain evidence="2 3">PTRS2</strain>
    </source>
</reference>
<sequence>MPVSKNPEIASKYWELYRQGFSFAEVGKAFGVTKQAVWDLLKNHGYELRQKKELPFIEYQGKRYILYRKHYSYTEKGQTFFLHRVIWEQHKGLIPEDCFVIHINGDKSDNRIENLECLKFLEWSKIRGQKSALVNSRKIRRLDTGEIYESIKEASEKVEIDPSCISHALKSGGKSAGTKWEYV</sequence>
<accession>A0ABU8YKC5</accession>
<gene>
    <name evidence="2" type="ORF">WMG39_08065</name>
</gene>
<dbReference type="EC" id="3.1.-.-" evidence="2"/>